<reference evidence="2 3" key="1">
    <citation type="submission" date="2024-02" db="EMBL/GenBank/DDBJ databases">
        <title>High-quality chromosome-scale genome assembly of Pensacola bahiagrass (Paspalum notatum Flugge var. saurae).</title>
        <authorList>
            <person name="Vega J.M."/>
            <person name="Podio M."/>
            <person name="Orjuela J."/>
            <person name="Siena L.A."/>
            <person name="Pessino S.C."/>
            <person name="Combes M.C."/>
            <person name="Mariac C."/>
            <person name="Albertini E."/>
            <person name="Pupilli F."/>
            <person name="Ortiz J.P.A."/>
            <person name="Leblanc O."/>
        </authorList>
    </citation>
    <scope>NUCLEOTIDE SEQUENCE [LARGE SCALE GENOMIC DNA]</scope>
    <source>
        <strain evidence="2">R1</strain>
        <tissue evidence="2">Leaf</tissue>
    </source>
</reference>
<dbReference type="EMBL" id="CP144746">
    <property type="protein sequence ID" value="WVZ58305.1"/>
    <property type="molecule type" value="Genomic_DNA"/>
</dbReference>
<gene>
    <name evidence="2" type="ORF">U9M48_008588</name>
</gene>
<feature type="compositionally biased region" description="Basic residues" evidence="1">
    <location>
        <begin position="87"/>
        <end position="114"/>
    </location>
</feature>
<evidence type="ECO:0000313" key="2">
    <source>
        <dbReference type="EMBL" id="WVZ58306.1"/>
    </source>
</evidence>
<proteinExistence type="predicted"/>
<name>A0AAQ3SPC4_PASNO</name>
<feature type="region of interest" description="Disordered" evidence="1">
    <location>
        <begin position="51"/>
        <end position="114"/>
    </location>
</feature>
<protein>
    <submittedName>
        <fullName evidence="2">Uncharacterized protein</fullName>
    </submittedName>
</protein>
<keyword evidence="3" id="KW-1185">Reference proteome</keyword>
<accession>A0AAQ3SPC4</accession>
<organism evidence="2 3">
    <name type="scientific">Paspalum notatum var. saurae</name>
    <dbReference type="NCBI Taxonomy" id="547442"/>
    <lineage>
        <taxon>Eukaryota</taxon>
        <taxon>Viridiplantae</taxon>
        <taxon>Streptophyta</taxon>
        <taxon>Embryophyta</taxon>
        <taxon>Tracheophyta</taxon>
        <taxon>Spermatophyta</taxon>
        <taxon>Magnoliopsida</taxon>
        <taxon>Liliopsida</taxon>
        <taxon>Poales</taxon>
        <taxon>Poaceae</taxon>
        <taxon>PACMAD clade</taxon>
        <taxon>Panicoideae</taxon>
        <taxon>Andropogonodae</taxon>
        <taxon>Paspaleae</taxon>
        <taxon>Paspalinae</taxon>
        <taxon>Paspalum</taxon>
    </lineage>
</organism>
<dbReference type="AlphaFoldDB" id="A0AAQ3SPC4"/>
<evidence type="ECO:0000313" key="3">
    <source>
        <dbReference type="Proteomes" id="UP001341281"/>
    </source>
</evidence>
<dbReference type="EMBL" id="CP144746">
    <property type="protein sequence ID" value="WVZ58306.1"/>
    <property type="molecule type" value="Genomic_DNA"/>
</dbReference>
<dbReference type="Proteomes" id="UP001341281">
    <property type="component" value="Chromosome 02"/>
</dbReference>
<evidence type="ECO:0000256" key="1">
    <source>
        <dbReference type="SAM" id="MobiDB-lite"/>
    </source>
</evidence>
<feature type="compositionally biased region" description="Basic and acidic residues" evidence="1">
    <location>
        <begin position="60"/>
        <end position="74"/>
    </location>
</feature>
<sequence>MLQALHRGISVSLCPLLLRWLLQKKLKGCTSYEDLNKTTITNIISSVSGPTTFGVQPPLKDPKERKRQRERDRYAQLSSDQKNELLRKRREARQKKKVAATHVNAKHHGQTISE</sequence>